<dbReference type="RefSeq" id="WP_236985844.1">
    <property type="nucleotide sequence ID" value="NZ_AP023086.1"/>
</dbReference>
<evidence type="ECO:0000313" key="2">
    <source>
        <dbReference type="Proteomes" id="UP001320119"/>
    </source>
</evidence>
<name>A0AAN1WEY0_9GAMM</name>
<sequence length="258" mass="28649">MTQSTSNRDPTADPLTGSASGLSELTICEKTCLAATLTTLDRPQSFFRLDAVLKSDLTGSEFLTLKALNALEKKELVAINRDGGKVVKLLTENNDLVLRKLLADISNDATHLSYSNAMKAWVLDALVAECVRAMCYLVKKNGAKISSKGCPPTVIEDLVLARPLNEIKMLCWRAITQMGTSDLRLISVDPNDNGLETLFDIVFGFHECYLNDERKVPQFRNQPTYRLSSLSQIIARYFLNLSPRQFESNCAGLLLDRI</sequence>
<accession>A0AAN1WEY0</accession>
<dbReference type="KEGG" id="marq:MARGE09_P0543"/>
<organism evidence="1 2">
    <name type="scientific">Marinagarivorans cellulosilyticus</name>
    <dbReference type="NCBI Taxonomy" id="2721545"/>
    <lineage>
        <taxon>Bacteria</taxon>
        <taxon>Pseudomonadati</taxon>
        <taxon>Pseudomonadota</taxon>
        <taxon>Gammaproteobacteria</taxon>
        <taxon>Cellvibrionales</taxon>
        <taxon>Cellvibrionaceae</taxon>
        <taxon>Marinagarivorans</taxon>
    </lineage>
</organism>
<protein>
    <submittedName>
        <fullName evidence="1">Uncharacterized protein</fullName>
    </submittedName>
</protein>
<dbReference type="Proteomes" id="UP001320119">
    <property type="component" value="Chromosome"/>
</dbReference>
<reference evidence="1 2" key="1">
    <citation type="journal article" date="2022" name="IScience">
        <title>An ultrasensitive nanofiber-based assay for enzymatic hydrolysis and deep-sea microbial degradation of cellulose.</title>
        <authorList>
            <person name="Tsudome M."/>
            <person name="Tachioka M."/>
            <person name="Miyazaki M."/>
            <person name="Uchimura K."/>
            <person name="Tsuda M."/>
            <person name="Takaki Y."/>
            <person name="Deguchi S."/>
        </authorList>
    </citation>
    <scope>NUCLEOTIDE SEQUENCE [LARGE SCALE GENOMIC DNA]</scope>
    <source>
        <strain evidence="1 2">GE09</strain>
    </source>
</reference>
<dbReference type="EMBL" id="AP023086">
    <property type="protein sequence ID" value="BCD96343.1"/>
    <property type="molecule type" value="Genomic_DNA"/>
</dbReference>
<evidence type="ECO:0000313" key="1">
    <source>
        <dbReference type="EMBL" id="BCD96343.1"/>
    </source>
</evidence>
<proteinExistence type="predicted"/>
<dbReference type="AlphaFoldDB" id="A0AAN1WEY0"/>
<keyword evidence="2" id="KW-1185">Reference proteome</keyword>
<gene>
    <name evidence="1" type="ORF">MARGE09_P0543</name>
</gene>